<accession>A0ACC1IX39</accession>
<protein>
    <submittedName>
        <fullName evidence="1">Uncharacterized protein</fullName>
    </submittedName>
</protein>
<proteinExistence type="predicted"/>
<dbReference type="Proteomes" id="UP001150581">
    <property type="component" value="Unassembled WGS sequence"/>
</dbReference>
<keyword evidence="2" id="KW-1185">Reference proteome</keyword>
<sequence length="160" mass="17490">MDFNNLNGTGIGTPYPAATDVAKETGTTQFGGHELIDDPSSPHYIGHGIGHRDPETGTPIHPSIHVPTRGETHPSEFTVLKLNEADLVTDASKLESKFGINKAGKYHANWFKMKSRMNGVLAKVMRSDSHLEKSMKQGELAKLELSAFEEENGGYSFAKH</sequence>
<organism evidence="1 2">
    <name type="scientific">Kickxella alabastrina</name>
    <dbReference type="NCBI Taxonomy" id="61397"/>
    <lineage>
        <taxon>Eukaryota</taxon>
        <taxon>Fungi</taxon>
        <taxon>Fungi incertae sedis</taxon>
        <taxon>Zoopagomycota</taxon>
        <taxon>Kickxellomycotina</taxon>
        <taxon>Kickxellomycetes</taxon>
        <taxon>Kickxellales</taxon>
        <taxon>Kickxellaceae</taxon>
        <taxon>Kickxella</taxon>
    </lineage>
</organism>
<reference evidence="1" key="1">
    <citation type="submission" date="2022-07" db="EMBL/GenBank/DDBJ databases">
        <title>Phylogenomic reconstructions and comparative analyses of Kickxellomycotina fungi.</title>
        <authorList>
            <person name="Reynolds N.K."/>
            <person name="Stajich J.E."/>
            <person name="Barry K."/>
            <person name="Grigoriev I.V."/>
            <person name="Crous P."/>
            <person name="Smith M.E."/>
        </authorList>
    </citation>
    <scope>NUCLEOTIDE SEQUENCE</scope>
    <source>
        <strain evidence="1">Benny 63K</strain>
    </source>
</reference>
<comment type="caution">
    <text evidence="1">The sequence shown here is derived from an EMBL/GenBank/DDBJ whole genome shotgun (WGS) entry which is preliminary data.</text>
</comment>
<dbReference type="EMBL" id="JANBPG010000001">
    <property type="protein sequence ID" value="KAJ1902425.1"/>
    <property type="molecule type" value="Genomic_DNA"/>
</dbReference>
<evidence type="ECO:0000313" key="2">
    <source>
        <dbReference type="Proteomes" id="UP001150581"/>
    </source>
</evidence>
<gene>
    <name evidence="1" type="ORF">LPJ66_000036</name>
</gene>
<name>A0ACC1IX39_9FUNG</name>
<evidence type="ECO:0000313" key="1">
    <source>
        <dbReference type="EMBL" id="KAJ1902425.1"/>
    </source>
</evidence>